<dbReference type="Proteomes" id="UP000721236">
    <property type="component" value="Unassembled WGS sequence"/>
</dbReference>
<comment type="catalytic activity">
    <reaction evidence="3">
        <text>L-arginine + H2O = L-citrulline + NH4(+)</text>
        <dbReference type="Rhea" id="RHEA:19597"/>
        <dbReference type="ChEBI" id="CHEBI:15377"/>
        <dbReference type="ChEBI" id="CHEBI:28938"/>
        <dbReference type="ChEBI" id="CHEBI:32682"/>
        <dbReference type="ChEBI" id="CHEBI:57743"/>
        <dbReference type="EC" id="3.5.3.6"/>
    </reaction>
</comment>
<name>A0ABM8X380_9BURK</name>
<comment type="caution">
    <text evidence="4">The sequence shown here is derived from an EMBL/GenBank/DDBJ whole genome shotgun (WGS) entry which is preliminary data.</text>
</comment>
<evidence type="ECO:0000256" key="3">
    <source>
        <dbReference type="ARBA" id="ARBA00049429"/>
    </source>
</evidence>
<organism evidence="4 5">
    <name type="scientific">Cupriavidus respiraculi</name>
    <dbReference type="NCBI Taxonomy" id="195930"/>
    <lineage>
        <taxon>Bacteria</taxon>
        <taxon>Pseudomonadati</taxon>
        <taxon>Pseudomonadota</taxon>
        <taxon>Betaproteobacteria</taxon>
        <taxon>Burkholderiales</taxon>
        <taxon>Burkholderiaceae</taxon>
        <taxon>Cupriavidus</taxon>
    </lineage>
</organism>
<dbReference type="EMBL" id="CAJZAH010000002">
    <property type="protein sequence ID" value="CAG9174350.1"/>
    <property type="molecule type" value="Genomic_DNA"/>
</dbReference>
<dbReference type="RefSeq" id="WP_224042086.1">
    <property type="nucleotide sequence ID" value="NZ_CAJZAH010000002.1"/>
</dbReference>
<dbReference type="Pfam" id="PF19420">
    <property type="entry name" value="DDAH_eukar"/>
    <property type="match status" value="1"/>
</dbReference>
<gene>
    <name evidence="4" type="ORF">LMG21510_02530</name>
</gene>
<evidence type="ECO:0000313" key="5">
    <source>
        <dbReference type="Proteomes" id="UP000721236"/>
    </source>
</evidence>
<dbReference type="Gene3D" id="3.75.10.10">
    <property type="entry name" value="L-arginine/glycine Amidinotransferase, Chain A"/>
    <property type="match status" value="1"/>
</dbReference>
<reference evidence="4 5" key="1">
    <citation type="submission" date="2021-08" db="EMBL/GenBank/DDBJ databases">
        <authorList>
            <person name="Peeters C."/>
        </authorList>
    </citation>
    <scope>NUCLEOTIDE SEQUENCE [LARGE SCALE GENOMIC DNA]</scope>
    <source>
        <strain evidence="4 5">LMG 21510</strain>
    </source>
</reference>
<keyword evidence="4" id="KW-0378">Hydrolase</keyword>
<sequence>MIDRPTILLVAPTHYDVSYSINPWMDPSRWASDPRGMHGSALRAFDQLRAALEGAGFALEIASGEPGLPDMVFPANAAVVLDGRAMLARFRYPQRQGEEVPFARVFEGLRARGVLDHVSVLPEGCYQEGAGDCIWDAARGHFWAGFGPRSSREAAGVMARYFGKEVVALELATAQSYHLDVCFCPLAGGEILYYPPALAETSLRELRARVPAHLRIEADADDLRHFSVNAVNLHDQVVMTRTTPHLRTALGERGYRLREVDLTPFMLSGGGAYCMTLRLDRRSADVAPMAMPSVATAAA</sequence>
<evidence type="ECO:0000313" key="4">
    <source>
        <dbReference type="EMBL" id="CAG9174350.1"/>
    </source>
</evidence>
<keyword evidence="5" id="KW-1185">Reference proteome</keyword>
<evidence type="ECO:0000256" key="2">
    <source>
        <dbReference type="ARBA" id="ARBA00012171"/>
    </source>
</evidence>
<proteinExistence type="predicted"/>
<dbReference type="PANTHER" id="PTHR47271:SF2">
    <property type="entry name" value="ARGININE DEIMINASE"/>
    <property type="match status" value="1"/>
</dbReference>
<comment type="pathway">
    <text evidence="1">Amino-acid degradation; L-arginine degradation via ADI pathway; carbamoyl phosphate from L-arginine: step 1/2.</text>
</comment>
<accession>A0ABM8X380</accession>
<dbReference type="SUPFAM" id="SSF55909">
    <property type="entry name" value="Pentein"/>
    <property type="match status" value="1"/>
</dbReference>
<dbReference type="EC" id="3.5.3.6" evidence="2"/>
<dbReference type="GO" id="GO:0016403">
    <property type="term" value="F:dimethylargininase activity"/>
    <property type="evidence" value="ECO:0007669"/>
    <property type="project" value="UniProtKB-EC"/>
</dbReference>
<protein>
    <recommendedName>
        <fullName evidence="2">arginine deiminase</fullName>
        <ecNumber evidence="2">3.5.3.6</ecNumber>
    </recommendedName>
</protein>
<evidence type="ECO:0000256" key="1">
    <source>
        <dbReference type="ARBA" id="ARBA00005213"/>
    </source>
</evidence>
<dbReference type="PANTHER" id="PTHR47271">
    <property type="entry name" value="ARGININE DEIMINASE"/>
    <property type="match status" value="1"/>
</dbReference>